<protein>
    <submittedName>
        <fullName evidence="9">MFS transporter</fullName>
    </submittedName>
</protein>
<dbReference type="PROSITE" id="PS50850">
    <property type="entry name" value="MFS"/>
    <property type="match status" value="1"/>
</dbReference>
<dbReference type="EMBL" id="LOHF01000001">
    <property type="protein sequence ID" value="OUM75801.1"/>
    <property type="molecule type" value="Genomic_DNA"/>
</dbReference>
<feature type="transmembrane region" description="Helical" evidence="7">
    <location>
        <begin position="257"/>
        <end position="278"/>
    </location>
</feature>
<feature type="transmembrane region" description="Helical" evidence="7">
    <location>
        <begin position="98"/>
        <end position="117"/>
    </location>
</feature>
<dbReference type="GO" id="GO:0016020">
    <property type="term" value="C:membrane"/>
    <property type="evidence" value="ECO:0007669"/>
    <property type="project" value="UniProtKB-SubCell"/>
</dbReference>
<gene>
    <name evidence="9" type="ORF">AUC60_01450</name>
</gene>
<feature type="transmembrane region" description="Helical" evidence="7">
    <location>
        <begin position="28"/>
        <end position="46"/>
    </location>
</feature>
<comment type="caution">
    <text evidence="9">The sequence shown here is derived from an EMBL/GenBank/DDBJ whole genome shotgun (WGS) entry which is preliminary data.</text>
</comment>
<dbReference type="GO" id="GO:0022857">
    <property type="term" value="F:transmembrane transporter activity"/>
    <property type="evidence" value="ECO:0007669"/>
    <property type="project" value="InterPro"/>
</dbReference>
<organism evidence="9 10">
    <name type="scientific">Pseudomonas caspiana</name>
    <dbReference type="NCBI Taxonomy" id="1451454"/>
    <lineage>
        <taxon>Bacteria</taxon>
        <taxon>Pseudomonadati</taxon>
        <taxon>Pseudomonadota</taxon>
        <taxon>Gammaproteobacteria</taxon>
        <taxon>Pseudomonadales</taxon>
        <taxon>Pseudomonadaceae</taxon>
        <taxon>Pseudomonas</taxon>
    </lineage>
</organism>
<feature type="transmembrane region" description="Helical" evidence="7">
    <location>
        <begin position="123"/>
        <end position="146"/>
    </location>
</feature>
<evidence type="ECO:0000256" key="3">
    <source>
        <dbReference type="ARBA" id="ARBA00022692"/>
    </source>
</evidence>
<keyword evidence="10" id="KW-1185">Reference proteome</keyword>
<dbReference type="OrthoDB" id="9773957at2"/>
<evidence type="ECO:0000256" key="2">
    <source>
        <dbReference type="ARBA" id="ARBA00022448"/>
    </source>
</evidence>
<feature type="transmembrane region" description="Helical" evidence="7">
    <location>
        <begin position="290"/>
        <end position="311"/>
    </location>
</feature>
<comment type="subcellular location">
    <subcellularLocation>
        <location evidence="1">Membrane</location>
        <topology evidence="1">Multi-pass membrane protein</topology>
    </subcellularLocation>
</comment>
<dbReference type="Pfam" id="PF07690">
    <property type="entry name" value="MFS_1"/>
    <property type="match status" value="1"/>
</dbReference>
<dbReference type="Gene3D" id="1.20.1250.20">
    <property type="entry name" value="MFS general substrate transporter like domains"/>
    <property type="match status" value="2"/>
</dbReference>
<evidence type="ECO:0000256" key="4">
    <source>
        <dbReference type="ARBA" id="ARBA00022797"/>
    </source>
</evidence>
<evidence type="ECO:0000256" key="5">
    <source>
        <dbReference type="ARBA" id="ARBA00022989"/>
    </source>
</evidence>
<proteinExistence type="predicted"/>
<dbReference type="InterPro" id="IPR036259">
    <property type="entry name" value="MFS_trans_sf"/>
</dbReference>
<keyword evidence="6 7" id="KW-0472">Membrane</keyword>
<keyword evidence="2" id="KW-0813">Transport</keyword>
<evidence type="ECO:0000256" key="7">
    <source>
        <dbReference type="SAM" id="Phobius"/>
    </source>
</evidence>
<reference evidence="9 10" key="1">
    <citation type="journal article" date="2017" name="Syst. Appl. Microbiol.">
        <title>Pseudomonas caspiana sp. nov., a citrus pathogen in the Pseudomonas syringae phylogenetic group.</title>
        <authorList>
            <person name="Busquets A."/>
            <person name="Gomila M."/>
            <person name="Beiki F."/>
            <person name="Mulet M."/>
            <person name="Rahimian H."/>
            <person name="Garcia-Valdes E."/>
            <person name="Lalucat J."/>
        </authorList>
    </citation>
    <scope>NUCLEOTIDE SEQUENCE [LARGE SCALE GENOMIC DNA]</scope>
    <source>
        <strain evidence="9 10">FBF102</strain>
    </source>
</reference>
<feature type="transmembrane region" description="Helical" evidence="7">
    <location>
        <begin position="380"/>
        <end position="402"/>
    </location>
</feature>
<keyword evidence="5 7" id="KW-1133">Transmembrane helix</keyword>
<feature type="domain" description="Major facilitator superfamily (MFS) profile" evidence="8">
    <location>
        <begin position="32"/>
        <end position="438"/>
    </location>
</feature>
<keyword evidence="3 7" id="KW-0812">Transmembrane</keyword>
<dbReference type="Proteomes" id="UP000195440">
    <property type="component" value="Unassembled WGS sequence"/>
</dbReference>
<evidence type="ECO:0000256" key="1">
    <source>
        <dbReference type="ARBA" id="ARBA00004141"/>
    </source>
</evidence>
<feature type="transmembrane region" description="Helical" evidence="7">
    <location>
        <begin position="158"/>
        <end position="179"/>
    </location>
</feature>
<dbReference type="FunFam" id="1.20.1250.20:FF:000018">
    <property type="entry name" value="MFS transporter permease"/>
    <property type="match status" value="1"/>
</dbReference>
<dbReference type="PANTHER" id="PTHR43791">
    <property type="entry name" value="PERMEASE-RELATED"/>
    <property type="match status" value="1"/>
</dbReference>
<sequence length="443" mass="47535">MNHNPALNSSAADVAPDQAATAATYRKIAWRLLPFLVFLFVLAWIDRVNVGFAKLAMLDDLGFSEAVYGLGAGIFFIGYFLFEVPSNLLLEKIGARRTLARITILWGLTSMAMAYVSSPMSFYILRFLLGVFEAGFFPGVVLYLTYWFPAAQRARINGMFMTSFAIAGVVGGPIAGFIMSRMVGVGSLANWQWLFILEGIPSVLAGFAVLRYLPEKPVNAKWLSPAEQQMVSAVIAREDAEPEKHSDLKALVRNPKVWLCTLVYFCIVSGNATIAFWTPSVIKSLGVNDTMSIGLLAAIPFIVGTLAMLWNGHHSDKTAERRIHCAMAALLAGLGLIATGLCLGNATMALIALTIAAAGILAAFPVFWSIPGAFLAGTAAAGGIALINCIGNLAGFIAPYMIGWLRTLTGSLAAGLYFVAALEILAAVLVFCLFKDVKVSRTK</sequence>
<dbReference type="CDD" id="cd17319">
    <property type="entry name" value="MFS_ExuT_GudP_like"/>
    <property type="match status" value="1"/>
</dbReference>
<evidence type="ECO:0000313" key="9">
    <source>
        <dbReference type="EMBL" id="OUM75801.1"/>
    </source>
</evidence>
<evidence type="ECO:0000256" key="6">
    <source>
        <dbReference type="ARBA" id="ARBA00023136"/>
    </source>
</evidence>
<dbReference type="RefSeq" id="WP_087264271.1">
    <property type="nucleotide sequence ID" value="NZ_CP167995.1"/>
</dbReference>
<dbReference type="SUPFAM" id="SSF103473">
    <property type="entry name" value="MFS general substrate transporter"/>
    <property type="match status" value="1"/>
</dbReference>
<accession>A0A1Y3PB55</accession>
<feature type="transmembrane region" description="Helical" evidence="7">
    <location>
        <begin position="414"/>
        <end position="434"/>
    </location>
</feature>
<feature type="transmembrane region" description="Helical" evidence="7">
    <location>
        <begin position="323"/>
        <end position="341"/>
    </location>
</feature>
<evidence type="ECO:0000259" key="8">
    <source>
        <dbReference type="PROSITE" id="PS50850"/>
    </source>
</evidence>
<feature type="transmembrane region" description="Helical" evidence="7">
    <location>
        <begin position="66"/>
        <end position="86"/>
    </location>
</feature>
<keyword evidence="4" id="KW-0058">Aromatic hydrocarbons catabolism</keyword>
<name>A0A1Y3PB55_9PSED</name>
<dbReference type="InterPro" id="IPR011701">
    <property type="entry name" value="MFS"/>
</dbReference>
<feature type="transmembrane region" description="Helical" evidence="7">
    <location>
        <begin position="191"/>
        <end position="213"/>
    </location>
</feature>
<dbReference type="PANTHER" id="PTHR43791:SF36">
    <property type="entry name" value="TRANSPORTER, PUTATIVE (AFU_ORTHOLOGUE AFUA_6G08340)-RELATED"/>
    <property type="match status" value="1"/>
</dbReference>
<dbReference type="AlphaFoldDB" id="A0A1Y3PB55"/>
<dbReference type="InterPro" id="IPR020846">
    <property type="entry name" value="MFS_dom"/>
</dbReference>
<evidence type="ECO:0000313" key="10">
    <source>
        <dbReference type="Proteomes" id="UP000195440"/>
    </source>
</evidence>
<feature type="transmembrane region" description="Helical" evidence="7">
    <location>
        <begin position="347"/>
        <end position="368"/>
    </location>
</feature>